<sequence length="207" mass="22861">MGIEVVITICHCAFMSICVDRYYDEKSDEGSQVLACCVGSRSSQEKATSQSLPQLPLTSSIQESTLCATIIDDSVSPQYEQVTPQRQALTVRISRLPVLANSLIFCPEVNLPLALDFTLYTFTQTHANDALLYLITIPCPPESHLSWPADNNPNKPITDPPRAAKSVLVRLRHSKAPPDRIAPGIPVNQLMQPKHFLEQLPPQQTIS</sequence>
<dbReference type="RefSeq" id="XP_049147082.1">
    <property type="nucleotide sequence ID" value="XM_049289937.1"/>
</dbReference>
<dbReference type="EMBL" id="CP019477">
    <property type="protein sequence ID" value="UQC85468.1"/>
    <property type="molecule type" value="Genomic_DNA"/>
</dbReference>
<gene>
    <name evidence="1" type="ORF">CLUP02_10966</name>
</gene>
<organism evidence="1 2">
    <name type="scientific">Colletotrichum lupini</name>
    <dbReference type="NCBI Taxonomy" id="145971"/>
    <lineage>
        <taxon>Eukaryota</taxon>
        <taxon>Fungi</taxon>
        <taxon>Dikarya</taxon>
        <taxon>Ascomycota</taxon>
        <taxon>Pezizomycotina</taxon>
        <taxon>Sordariomycetes</taxon>
        <taxon>Hypocreomycetidae</taxon>
        <taxon>Glomerellales</taxon>
        <taxon>Glomerellaceae</taxon>
        <taxon>Colletotrichum</taxon>
        <taxon>Colletotrichum acutatum species complex</taxon>
    </lineage>
</organism>
<keyword evidence="2" id="KW-1185">Reference proteome</keyword>
<proteinExistence type="predicted"/>
<reference evidence="1" key="1">
    <citation type="journal article" date="2021" name="Mol. Plant Microbe Interact.">
        <title>Complete Genome Sequence of the Plant-Pathogenic Fungus Colletotrichum lupini.</title>
        <authorList>
            <person name="Baroncelli R."/>
            <person name="Pensec F."/>
            <person name="Da Lio D."/>
            <person name="Boufleur T."/>
            <person name="Vicente I."/>
            <person name="Sarrocco S."/>
            <person name="Picot A."/>
            <person name="Baraldi E."/>
            <person name="Sukno S."/>
            <person name="Thon M."/>
            <person name="Le Floch G."/>
        </authorList>
    </citation>
    <scope>NUCLEOTIDE SEQUENCE</scope>
    <source>
        <strain evidence="1">IMI 504893</strain>
    </source>
</reference>
<evidence type="ECO:0000313" key="1">
    <source>
        <dbReference type="EMBL" id="UQC85468.1"/>
    </source>
</evidence>
<name>A0A9Q8SXR7_9PEZI</name>
<dbReference type="AlphaFoldDB" id="A0A9Q8SXR7"/>
<evidence type="ECO:0000313" key="2">
    <source>
        <dbReference type="Proteomes" id="UP000830671"/>
    </source>
</evidence>
<protein>
    <submittedName>
        <fullName evidence="1">Uncharacterized protein</fullName>
    </submittedName>
</protein>
<dbReference type="GeneID" id="73344947"/>
<dbReference type="KEGG" id="clup:CLUP02_10966"/>
<accession>A0A9Q8SXR7</accession>
<dbReference type="Proteomes" id="UP000830671">
    <property type="component" value="Chromosome 5"/>
</dbReference>